<keyword evidence="4" id="KW-1185">Reference proteome</keyword>
<reference evidence="5" key="1">
    <citation type="submission" date="2020-01" db="EMBL/GenBank/DDBJ databases">
        <authorList>
            <consortium name="DOE Joint Genome Institute"/>
            <person name="Haridas S."/>
            <person name="Albert R."/>
            <person name="Binder M."/>
            <person name="Bloem J."/>
            <person name="Labutti K."/>
            <person name="Salamov A."/>
            <person name="Andreopoulos B."/>
            <person name="Baker S.E."/>
            <person name="Barry K."/>
            <person name="Bills G."/>
            <person name="Bluhm B.H."/>
            <person name="Cannon C."/>
            <person name="Castanera R."/>
            <person name="Culley D.E."/>
            <person name="Daum C."/>
            <person name="Ezra D."/>
            <person name="Gonzalez J.B."/>
            <person name="Henrissat B."/>
            <person name="Kuo A."/>
            <person name="Liang C."/>
            <person name="Lipzen A."/>
            <person name="Lutzoni F."/>
            <person name="Magnuson J."/>
            <person name="Mondo S."/>
            <person name="Nolan M."/>
            <person name="Ohm R."/>
            <person name="Pangilinan J."/>
            <person name="Park H.-J."/>
            <person name="Ramirez L."/>
            <person name="Alfaro M."/>
            <person name="Sun H."/>
            <person name="Tritt A."/>
            <person name="Yoshinaga Y."/>
            <person name="Zwiers L.-H."/>
            <person name="Turgeon B.G."/>
            <person name="Goodwin S.B."/>
            <person name="Spatafora J.W."/>
            <person name="Crous P.W."/>
            <person name="Grigoriev I.V."/>
        </authorList>
    </citation>
    <scope>NUCLEOTIDE SEQUENCE</scope>
    <source>
        <strain evidence="5">CBS 342.82</strain>
    </source>
</reference>
<dbReference type="SUPFAM" id="SSF143437">
    <property type="entry name" value="THUMP domain-like"/>
    <property type="match status" value="1"/>
</dbReference>
<dbReference type="InterPro" id="IPR040183">
    <property type="entry name" value="THUMPD1-like"/>
</dbReference>
<proteinExistence type="predicted"/>
<dbReference type="AlphaFoldDB" id="A0A6J3MBK5"/>
<feature type="domain" description="THUMP" evidence="3">
    <location>
        <begin position="148"/>
        <end position="254"/>
    </location>
</feature>
<protein>
    <recommendedName>
        <fullName evidence="3">THUMP domain-containing protein</fullName>
    </recommendedName>
</protein>
<dbReference type="PANTHER" id="PTHR13452">
    <property type="entry name" value="THUMP DOMAIN CONTAINING PROTEIN 1-RELATED"/>
    <property type="match status" value="1"/>
</dbReference>
<dbReference type="GO" id="GO:0006400">
    <property type="term" value="P:tRNA modification"/>
    <property type="evidence" value="ECO:0007669"/>
    <property type="project" value="InterPro"/>
</dbReference>
<reference evidence="5" key="2">
    <citation type="submission" date="2020-04" db="EMBL/GenBank/DDBJ databases">
        <authorList>
            <consortium name="NCBI Genome Project"/>
        </authorList>
    </citation>
    <scope>NUCLEOTIDE SEQUENCE</scope>
    <source>
        <strain evidence="5">CBS 342.82</strain>
    </source>
</reference>
<feature type="region of interest" description="Disordered" evidence="2">
    <location>
        <begin position="274"/>
        <end position="306"/>
    </location>
</feature>
<feature type="compositionally biased region" description="Polar residues" evidence="2">
    <location>
        <begin position="28"/>
        <end position="38"/>
    </location>
</feature>
<name>A0A6J3MBK5_9PEZI</name>
<dbReference type="GO" id="GO:0003723">
    <property type="term" value="F:RNA binding"/>
    <property type="evidence" value="ECO:0007669"/>
    <property type="project" value="UniProtKB-UniRule"/>
</dbReference>
<evidence type="ECO:0000256" key="2">
    <source>
        <dbReference type="SAM" id="MobiDB-lite"/>
    </source>
</evidence>
<gene>
    <name evidence="5" type="ORF">K489DRAFT_377544</name>
</gene>
<dbReference type="GeneID" id="54361979"/>
<evidence type="ECO:0000259" key="3">
    <source>
        <dbReference type="PROSITE" id="PS51165"/>
    </source>
</evidence>
<dbReference type="SMART" id="SM00981">
    <property type="entry name" value="THUMP"/>
    <property type="match status" value="1"/>
</dbReference>
<evidence type="ECO:0000313" key="5">
    <source>
        <dbReference type="RefSeq" id="XP_033462045.1"/>
    </source>
</evidence>
<dbReference type="Proteomes" id="UP000504637">
    <property type="component" value="Unplaced"/>
</dbReference>
<evidence type="ECO:0000256" key="1">
    <source>
        <dbReference type="PROSITE-ProRule" id="PRU00529"/>
    </source>
</evidence>
<organism evidence="5">
    <name type="scientific">Dissoconium aciculare CBS 342.82</name>
    <dbReference type="NCBI Taxonomy" id="1314786"/>
    <lineage>
        <taxon>Eukaryota</taxon>
        <taxon>Fungi</taxon>
        <taxon>Dikarya</taxon>
        <taxon>Ascomycota</taxon>
        <taxon>Pezizomycotina</taxon>
        <taxon>Dothideomycetes</taxon>
        <taxon>Dothideomycetidae</taxon>
        <taxon>Mycosphaerellales</taxon>
        <taxon>Dissoconiaceae</taxon>
        <taxon>Dissoconium</taxon>
    </lineage>
</organism>
<dbReference type="PANTHER" id="PTHR13452:SF10">
    <property type="entry name" value="THUMP DOMAIN-CONTAINING PROTEIN 1"/>
    <property type="match status" value="1"/>
</dbReference>
<dbReference type="Pfam" id="PF02926">
    <property type="entry name" value="THUMP"/>
    <property type="match status" value="1"/>
</dbReference>
<accession>A0A6J3MBK5</accession>
<dbReference type="InterPro" id="IPR004114">
    <property type="entry name" value="THUMP_dom"/>
</dbReference>
<dbReference type="Gene3D" id="3.30.2300.10">
    <property type="entry name" value="THUMP superfamily"/>
    <property type="match status" value="1"/>
</dbReference>
<dbReference type="PROSITE" id="PS51165">
    <property type="entry name" value="THUMP"/>
    <property type="match status" value="1"/>
</dbReference>
<keyword evidence="1" id="KW-0694">RNA-binding</keyword>
<feature type="compositionally biased region" description="Basic and acidic residues" evidence="2">
    <location>
        <begin position="1"/>
        <end position="13"/>
    </location>
</feature>
<dbReference type="CDD" id="cd11717">
    <property type="entry name" value="THUMP_THUMPD1_like"/>
    <property type="match status" value="1"/>
</dbReference>
<evidence type="ECO:0000313" key="4">
    <source>
        <dbReference type="Proteomes" id="UP000504637"/>
    </source>
</evidence>
<reference evidence="5" key="3">
    <citation type="submission" date="2025-08" db="UniProtKB">
        <authorList>
            <consortium name="RefSeq"/>
        </authorList>
    </citation>
    <scope>IDENTIFICATION</scope>
    <source>
        <strain evidence="5">CBS 342.82</strain>
    </source>
</reference>
<feature type="region of interest" description="Disordered" evidence="2">
    <location>
        <begin position="1"/>
        <end position="38"/>
    </location>
</feature>
<dbReference type="FunFam" id="3.30.2300.10:FF:000001">
    <property type="entry name" value="THUMP domain-containing protein 1"/>
    <property type="match status" value="1"/>
</dbReference>
<sequence>MDSSTKRKADGKASGDGNRSKTKKPWRTNPSHQSRQISAGDSGIWVTCNKGKEGKCTWEIRDLFNDYAEQLYPAAFDKTQDGDDAAEGNELGDIESEINAEISDMQKSKSSAAQLFTAVKLDMPCVLFMRTISPVDPVGLVNKICDDALANPSLKRTRFAKRLSPMTLMGRASVEGLEKVAKEVLEPHFHQTPFQKRKFAIRPTLRNHNILSRDSIIKQVASIVGPGHTVDLKNYDLLIIVEVYQHVCGVSVVDANFEKLKRYNIAEIFEPTPKEAIPATKADDNRADAADEVTESTEASTAAGPS</sequence>
<dbReference type="RefSeq" id="XP_033462045.1">
    <property type="nucleotide sequence ID" value="XM_033604179.1"/>
</dbReference>
<dbReference type="OrthoDB" id="367221at2759"/>